<proteinExistence type="predicted"/>
<keyword evidence="3" id="KW-1185">Reference proteome</keyword>
<keyword evidence="1" id="KW-0812">Transmembrane</keyword>
<reference evidence="2 3" key="1">
    <citation type="journal article" date="2014" name="Nat. Genet.">
        <title>Genome and transcriptome of the porcine whipworm Trichuris suis.</title>
        <authorList>
            <person name="Jex A.R."/>
            <person name="Nejsum P."/>
            <person name="Schwarz E.M."/>
            <person name="Hu L."/>
            <person name="Young N.D."/>
            <person name="Hall R.S."/>
            <person name="Korhonen P.K."/>
            <person name="Liao S."/>
            <person name="Thamsborg S."/>
            <person name="Xia J."/>
            <person name="Xu P."/>
            <person name="Wang S."/>
            <person name="Scheerlinck J.P."/>
            <person name="Hofmann A."/>
            <person name="Sternberg P.W."/>
            <person name="Wang J."/>
            <person name="Gasser R.B."/>
        </authorList>
    </citation>
    <scope>NUCLEOTIDE SEQUENCE [LARGE SCALE GENOMIC DNA]</scope>
    <source>
        <strain evidence="2">DCEP-RM93M</strain>
    </source>
</reference>
<dbReference type="Proteomes" id="UP000030764">
    <property type="component" value="Unassembled WGS sequence"/>
</dbReference>
<feature type="transmembrane region" description="Helical" evidence="1">
    <location>
        <begin position="97"/>
        <end position="118"/>
    </location>
</feature>
<evidence type="ECO:0000313" key="3">
    <source>
        <dbReference type="Proteomes" id="UP000030764"/>
    </source>
</evidence>
<dbReference type="AlphaFoldDB" id="A0A085M481"/>
<feature type="transmembrane region" description="Helical" evidence="1">
    <location>
        <begin position="130"/>
        <end position="147"/>
    </location>
</feature>
<feature type="transmembrane region" description="Helical" evidence="1">
    <location>
        <begin position="244"/>
        <end position="263"/>
    </location>
</feature>
<keyword evidence="1" id="KW-0472">Membrane</keyword>
<evidence type="ECO:0000313" key="2">
    <source>
        <dbReference type="EMBL" id="KFD52027.1"/>
    </source>
</evidence>
<organism evidence="2 3">
    <name type="scientific">Trichuris suis</name>
    <name type="common">pig whipworm</name>
    <dbReference type="NCBI Taxonomy" id="68888"/>
    <lineage>
        <taxon>Eukaryota</taxon>
        <taxon>Metazoa</taxon>
        <taxon>Ecdysozoa</taxon>
        <taxon>Nematoda</taxon>
        <taxon>Enoplea</taxon>
        <taxon>Dorylaimia</taxon>
        <taxon>Trichinellida</taxon>
        <taxon>Trichuridae</taxon>
        <taxon>Trichuris</taxon>
    </lineage>
</organism>
<gene>
    <name evidence="2" type="ORF">M513_07159</name>
</gene>
<feature type="transmembrane region" description="Helical" evidence="1">
    <location>
        <begin position="207"/>
        <end position="224"/>
    </location>
</feature>
<sequence length="264" mass="29106">MKEYLNYDELKESAATEDPLKVQKLKGSLKLNGLDAMDEVEGNKKLTSAGPDLIAISRANLAKQLVSVALCLQLQYTTLTIIRNRMFDMPEADYKQAVPLCIGAMILAVMGTCCILKWCDQLIDNRATFRVAAFITLCSLPGILAFMQNDSCEQPPPCLLLLSMGIVISMTGISVESDLSMIISAAIGPAFALLLLYGVWVGITIRYVMWITLLSIATAAVMHGQLEAISYGHDSRLSDLSPLIMFFICINMQMYLMGWLFTIK</sequence>
<feature type="transmembrane region" description="Helical" evidence="1">
    <location>
        <begin position="181"/>
        <end position="200"/>
    </location>
</feature>
<protein>
    <submittedName>
        <fullName evidence="2">Uncharacterized protein</fullName>
    </submittedName>
</protein>
<keyword evidence="1" id="KW-1133">Transmembrane helix</keyword>
<accession>A0A085M481</accession>
<evidence type="ECO:0000256" key="1">
    <source>
        <dbReference type="SAM" id="Phobius"/>
    </source>
</evidence>
<dbReference type="EMBL" id="KL363233">
    <property type="protein sequence ID" value="KFD52027.1"/>
    <property type="molecule type" value="Genomic_DNA"/>
</dbReference>
<name>A0A085M481_9BILA</name>